<sequence>MKAALVTSWGKPPQYISIPDLPPPTPTQVQLKVLATSVTRVVRSRAAGAHSTAFKAPLPYDPSVDGVAIDEITGDMYFITQLLWVPLASSACRAMKKLSPPWRGSIIVSCFGSLLPFPRVWDRCISYWTTLVVGLQLRAFFRLLRVCMGKTCSTSRPLCILGTGVGCFTVEDWRRELPEIMKMISHMHIPFPIFTVPLSGVASAWESEDTLTKRLVLMPGA</sequence>
<protein>
    <submittedName>
        <fullName evidence="1">Uncharacterized protein</fullName>
    </submittedName>
</protein>
<evidence type="ECO:0000313" key="1">
    <source>
        <dbReference type="EMBL" id="KAE8343056.1"/>
    </source>
</evidence>
<name>A0A5N6YEX2_9EURO</name>
<proteinExistence type="predicted"/>
<reference evidence="1" key="1">
    <citation type="submission" date="2019-04" db="EMBL/GenBank/DDBJ databases">
        <title>Friends and foes A comparative genomics study of 23 Aspergillus species from section Flavi.</title>
        <authorList>
            <consortium name="DOE Joint Genome Institute"/>
            <person name="Kjaerbolling I."/>
            <person name="Vesth T."/>
            <person name="Frisvad J.C."/>
            <person name="Nybo J.L."/>
            <person name="Theobald S."/>
            <person name="Kildgaard S."/>
            <person name="Isbrandt T."/>
            <person name="Kuo A."/>
            <person name="Sato A."/>
            <person name="Lyhne E.K."/>
            <person name="Kogle M.E."/>
            <person name="Wiebenga A."/>
            <person name="Kun R.S."/>
            <person name="Lubbers R.J."/>
            <person name="Makela M.R."/>
            <person name="Barry K."/>
            <person name="Chovatia M."/>
            <person name="Clum A."/>
            <person name="Daum C."/>
            <person name="Haridas S."/>
            <person name="He G."/>
            <person name="LaButti K."/>
            <person name="Lipzen A."/>
            <person name="Mondo S."/>
            <person name="Riley R."/>
            <person name="Salamov A."/>
            <person name="Simmons B.A."/>
            <person name="Magnuson J.K."/>
            <person name="Henrissat B."/>
            <person name="Mortensen U.H."/>
            <person name="Larsen T.O."/>
            <person name="Devries R.P."/>
            <person name="Grigoriev I.V."/>
            <person name="Machida M."/>
            <person name="Baker S.E."/>
            <person name="Andersen M.R."/>
        </authorList>
    </citation>
    <scope>NUCLEOTIDE SEQUENCE</scope>
    <source>
        <strain evidence="1">CBS 117612</strain>
    </source>
</reference>
<dbReference type="InterPro" id="IPR011032">
    <property type="entry name" value="GroES-like_sf"/>
</dbReference>
<accession>A0A5N6YEX2</accession>
<dbReference type="SUPFAM" id="SSF50129">
    <property type="entry name" value="GroES-like"/>
    <property type="match status" value="1"/>
</dbReference>
<organism evidence="1">
    <name type="scientific">Aspergillus arachidicola</name>
    <dbReference type="NCBI Taxonomy" id="656916"/>
    <lineage>
        <taxon>Eukaryota</taxon>
        <taxon>Fungi</taxon>
        <taxon>Dikarya</taxon>
        <taxon>Ascomycota</taxon>
        <taxon>Pezizomycotina</taxon>
        <taxon>Eurotiomycetes</taxon>
        <taxon>Eurotiomycetidae</taxon>
        <taxon>Eurotiales</taxon>
        <taxon>Aspergillaceae</taxon>
        <taxon>Aspergillus</taxon>
        <taxon>Aspergillus subgen. Circumdati</taxon>
    </lineage>
</organism>
<dbReference type="Proteomes" id="UP000325558">
    <property type="component" value="Unassembled WGS sequence"/>
</dbReference>
<dbReference type="AlphaFoldDB" id="A0A5N6YEX2"/>
<gene>
    <name evidence="1" type="ORF">BDV24DRAFT_161873</name>
</gene>
<dbReference type="OrthoDB" id="809632at2759"/>
<dbReference type="EMBL" id="ML737131">
    <property type="protein sequence ID" value="KAE8343056.1"/>
    <property type="molecule type" value="Genomic_DNA"/>
</dbReference>